<dbReference type="InterPro" id="IPR036388">
    <property type="entry name" value="WH-like_DNA-bd_sf"/>
</dbReference>
<dbReference type="AlphaFoldDB" id="A0A174NQK7"/>
<dbReference type="EMBL" id="CYZE01000037">
    <property type="protein sequence ID" value="CUP48285.1"/>
    <property type="molecule type" value="Genomic_DNA"/>
</dbReference>
<dbReference type="Gene3D" id="1.10.10.10">
    <property type="entry name" value="Winged helix-like DNA-binding domain superfamily/Winged helix DNA-binding domain"/>
    <property type="match status" value="1"/>
</dbReference>
<protein>
    <submittedName>
        <fullName evidence="2">LysR family transcriptional regulator</fullName>
    </submittedName>
</protein>
<proteinExistence type="predicted"/>
<dbReference type="PANTHER" id="PTHR43777:SF1">
    <property type="entry name" value="MOLYBDENUM COFACTOR CYTIDYLYLTRANSFERASE"/>
    <property type="match status" value="1"/>
</dbReference>
<dbReference type="RefSeq" id="WP_055660914.1">
    <property type="nucleotide sequence ID" value="NZ_CABIXC010000037.1"/>
</dbReference>
<dbReference type="PANTHER" id="PTHR43777">
    <property type="entry name" value="MOLYBDENUM COFACTOR CYTIDYLYLTRANSFERASE"/>
    <property type="match status" value="1"/>
</dbReference>
<name>A0A174NQK7_9FIRM</name>
<sequence>MTTGAVILAAGHKSSTTSFQPMLPVGDTTAVKRIIITLQRAGVEPVVVITGDRGEELEKHISKMRVVCLRNGEYATTQLFDSICMGLNYIEDLCDRVLVMPTKVPLLLSETIEKIMESEAPLCCPVYEGRRGHPVMIAADWIPKILNYQGEYGLRSFLREPEADAVLEEIPVDDRGIIQAVETDEDCAMAMSGNHGKLPLHSRMSLYLECDEVFFGPGIAQFLSLIDHTGSMQTACKQMHMSYSKGWKIMKTAERELGYPLLITQSGGAEGGFSQLTPKTKDFLNRFLQMEQEMNSHASRLFEKYFGDER</sequence>
<accession>A0A174NQK7</accession>
<evidence type="ECO:0000313" key="3">
    <source>
        <dbReference type="Proteomes" id="UP000095651"/>
    </source>
</evidence>
<reference evidence="2 3" key="1">
    <citation type="submission" date="2015-09" db="EMBL/GenBank/DDBJ databases">
        <authorList>
            <consortium name="Pathogen Informatics"/>
        </authorList>
    </citation>
    <scope>NUCLEOTIDE SEQUENCE [LARGE SCALE GENOMIC DNA]</scope>
    <source>
        <strain evidence="2 3">2789STDY5608850</strain>
    </source>
</reference>
<dbReference type="SUPFAM" id="SSF46785">
    <property type="entry name" value="Winged helix' DNA-binding domain"/>
    <property type="match status" value="1"/>
</dbReference>
<organism evidence="2 3">
    <name type="scientific">Hungatella hathewayi</name>
    <dbReference type="NCBI Taxonomy" id="154046"/>
    <lineage>
        <taxon>Bacteria</taxon>
        <taxon>Bacillati</taxon>
        <taxon>Bacillota</taxon>
        <taxon>Clostridia</taxon>
        <taxon>Lachnospirales</taxon>
        <taxon>Lachnospiraceae</taxon>
        <taxon>Hungatella</taxon>
    </lineage>
</organism>
<dbReference type="InterPro" id="IPR036390">
    <property type="entry name" value="WH_DNA-bd_sf"/>
</dbReference>
<evidence type="ECO:0000259" key="1">
    <source>
        <dbReference type="Pfam" id="PF12804"/>
    </source>
</evidence>
<dbReference type="SUPFAM" id="SSF53448">
    <property type="entry name" value="Nucleotide-diphospho-sugar transferases"/>
    <property type="match status" value="1"/>
</dbReference>
<dbReference type="InterPro" id="IPR025877">
    <property type="entry name" value="MobA-like_NTP_Trfase"/>
</dbReference>
<dbReference type="CDD" id="cd04182">
    <property type="entry name" value="GT_2_like_f"/>
    <property type="match status" value="1"/>
</dbReference>
<evidence type="ECO:0000313" key="2">
    <source>
        <dbReference type="EMBL" id="CUP48285.1"/>
    </source>
</evidence>
<dbReference type="Proteomes" id="UP000095651">
    <property type="component" value="Unassembled WGS sequence"/>
</dbReference>
<dbReference type="GO" id="GO:0016779">
    <property type="term" value="F:nucleotidyltransferase activity"/>
    <property type="evidence" value="ECO:0007669"/>
    <property type="project" value="UniProtKB-ARBA"/>
</dbReference>
<dbReference type="InterPro" id="IPR029044">
    <property type="entry name" value="Nucleotide-diphossugar_trans"/>
</dbReference>
<dbReference type="Pfam" id="PF12804">
    <property type="entry name" value="NTP_transf_3"/>
    <property type="match status" value="1"/>
</dbReference>
<feature type="domain" description="MobA-like NTP transferase" evidence="1">
    <location>
        <begin position="5"/>
        <end position="161"/>
    </location>
</feature>
<gene>
    <name evidence="2" type="ORF">ERS852407_06069</name>
</gene>
<dbReference type="Gene3D" id="3.90.550.10">
    <property type="entry name" value="Spore Coat Polysaccharide Biosynthesis Protein SpsA, Chain A"/>
    <property type="match status" value="1"/>
</dbReference>